<dbReference type="Proteomes" id="UP000886879">
    <property type="component" value="Unassembled WGS sequence"/>
</dbReference>
<proteinExistence type="predicted"/>
<reference evidence="1" key="1">
    <citation type="submission" date="2020-10" db="EMBL/GenBank/DDBJ databases">
        <authorList>
            <person name="Gilroy R."/>
        </authorList>
    </citation>
    <scope>NUCLEOTIDE SEQUENCE</scope>
    <source>
        <strain evidence="1">ChiGjej2B2-12916</strain>
    </source>
</reference>
<sequence length="144" mass="16569">MSQYRGEILGSEVVIDLERTKGWYSQSEEWPCTCGHCCNFLALAKQRLLLPSMMELLDKFSIVPEKATYVCELDHNDKGHLYEISYRVAGRMLEKEREDLVEYSWGGGGCGHNPYPYGAPGFPEPHFDLEFFVTLPWVLDEPEE</sequence>
<accession>A0A9D0YS72</accession>
<reference evidence="1" key="2">
    <citation type="journal article" date="2021" name="PeerJ">
        <title>Extensive microbial diversity within the chicken gut microbiome revealed by metagenomics and culture.</title>
        <authorList>
            <person name="Gilroy R."/>
            <person name="Ravi A."/>
            <person name="Getino M."/>
            <person name="Pursley I."/>
            <person name="Horton D.L."/>
            <person name="Alikhan N.F."/>
            <person name="Baker D."/>
            <person name="Gharbi K."/>
            <person name="Hall N."/>
            <person name="Watson M."/>
            <person name="Adriaenssens E.M."/>
            <person name="Foster-Nyarko E."/>
            <person name="Jarju S."/>
            <person name="Secka A."/>
            <person name="Antonio M."/>
            <person name="Oren A."/>
            <person name="Chaudhuri R.R."/>
            <person name="La Ragione R."/>
            <person name="Hildebrand F."/>
            <person name="Pallen M.J."/>
        </authorList>
    </citation>
    <scope>NUCLEOTIDE SEQUENCE</scope>
    <source>
        <strain evidence="1">ChiGjej2B2-12916</strain>
    </source>
</reference>
<gene>
    <name evidence="1" type="ORF">IAD31_05270</name>
</gene>
<organism evidence="1 2">
    <name type="scientific">Candidatus Enterenecus faecium</name>
    <dbReference type="NCBI Taxonomy" id="2840780"/>
    <lineage>
        <taxon>Bacteria</taxon>
        <taxon>Bacillati</taxon>
        <taxon>Bacillota</taxon>
        <taxon>Clostridia</taxon>
        <taxon>Eubacteriales</taxon>
        <taxon>Candidatus Enterenecus</taxon>
    </lineage>
</organism>
<dbReference type="EMBL" id="DVFO01000048">
    <property type="protein sequence ID" value="HIQ60987.1"/>
    <property type="molecule type" value="Genomic_DNA"/>
</dbReference>
<evidence type="ECO:0000313" key="1">
    <source>
        <dbReference type="EMBL" id="HIQ60987.1"/>
    </source>
</evidence>
<comment type="caution">
    <text evidence="1">The sequence shown here is derived from an EMBL/GenBank/DDBJ whole genome shotgun (WGS) entry which is preliminary data.</text>
</comment>
<dbReference type="AlphaFoldDB" id="A0A9D0YS72"/>
<evidence type="ECO:0000313" key="2">
    <source>
        <dbReference type="Proteomes" id="UP000886879"/>
    </source>
</evidence>
<protein>
    <submittedName>
        <fullName evidence="1">Uncharacterized protein</fullName>
    </submittedName>
</protein>
<name>A0A9D0YS72_9FIRM</name>